<dbReference type="InterPro" id="IPR027417">
    <property type="entry name" value="P-loop_NTPase"/>
</dbReference>
<gene>
    <name evidence="2" type="primary">Hypp7332</name>
    <name evidence="2" type="ORF">BLAG_LOCUS7150</name>
</gene>
<dbReference type="OrthoDB" id="25620at2759"/>
<accession>A0A8J9YZ29</accession>
<dbReference type="SUPFAM" id="SSF52540">
    <property type="entry name" value="P-loop containing nucleoside triphosphate hydrolases"/>
    <property type="match status" value="1"/>
</dbReference>
<dbReference type="Gene3D" id="3.40.50.300">
    <property type="entry name" value="P-loop containing nucleotide triphosphate hydrolases"/>
    <property type="match status" value="1"/>
</dbReference>
<reference evidence="2" key="1">
    <citation type="submission" date="2022-01" db="EMBL/GenBank/DDBJ databases">
        <authorList>
            <person name="Braso-Vives M."/>
        </authorList>
    </citation>
    <scope>NUCLEOTIDE SEQUENCE</scope>
</reference>
<dbReference type="AlphaFoldDB" id="A0A8J9YZ29"/>
<keyword evidence="3" id="KW-1185">Reference proteome</keyword>
<name>A0A8J9YZ29_BRALA</name>
<protein>
    <submittedName>
        <fullName evidence="2">Hypp7332 protein</fullName>
    </submittedName>
</protein>
<organism evidence="2 3">
    <name type="scientific">Branchiostoma lanceolatum</name>
    <name type="common">Common lancelet</name>
    <name type="synonym">Amphioxus lanceolatum</name>
    <dbReference type="NCBI Taxonomy" id="7740"/>
    <lineage>
        <taxon>Eukaryota</taxon>
        <taxon>Metazoa</taxon>
        <taxon>Chordata</taxon>
        <taxon>Cephalochordata</taxon>
        <taxon>Leptocardii</taxon>
        <taxon>Amphioxiformes</taxon>
        <taxon>Branchiostomatidae</taxon>
        <taxon>Branchiostoma</taxon>
    </lineage>
</organism>
<dbReference type="Proteomes" id="UP000838412">
    <property type="component" value="Chromosome 14"/>
</dbReference>
<feature type="coiled-coil region" evidence="1">
    <location>
        <begin position="18"/>
        <end position="45"/>
    </location>
</feature>
<evidence type="ECO:0000256" key="1">
    <source>
        <dbReference type="SAM" id="Coils"/>
    </source>
</evidence>
<evidence type="ECO:0000313" key="2">
    <source>
        <dbReference type="EMBL" id="CAH1244523.1"/>
    </source>
</evidence>
<dbReference type="PANTHER" id="PTHR14241:SF31">
    <property type="entry name" value="RIBOSOMAL PROTEIN S23 MITOCHONDRIAL CONSERVED DOMAIN-CONTAINING PROTEIN"/>
    <property type="match status" value="1"/>
</dbReference>
<dbReference type="CDD" id="cd00882">
    <property type="entry name" value="Ras_like_GTPase"/>
    <property type="match status" value="1"/>
</dbReference>
<sequence>MGPGLRVAYVNKNMDVSYEAKKKRARALRETVEREQRKLQEAERETLRLFPKEEDQRKQRHAEHLKKLQQESLRELEKLLKYRFGDKQGSCYFSSVDVRDMHGSDSGIRIGILGPTGSGKSSFINTCERAIKLTTRGSCKTQIRGAEDTILVEDYLDDIEGCKFRLVDIRTPGFFGYSAHFHMHNAHVSESDIAISNIMYGRIRPSQIIDFTERADELSDSWDSDFPHWLHAVIFVLSVRDPRLLSGTHMINLNVIREFIRSRGMDPVCVLTHVDQVRDESQLDLIKTKASAATGSDPSHVYFIENYHPDHNERDFNIELRAMEILNSALMVGERYVRIHKRLVKLG</sequence>
<keyword evidence="1" id="KW-0175">Coiled coil</keyword>
<proteinExistence type="predicted"/>
<dbReference type="EMBL" id="OV696699">
    <property type="protein sequence ID" value="CAH1244523.1"/>
    <property type="molecule type" value="Genomic_DNA"/>
</dbReference>
<dbReference type="PANTHER" id="PTHR14241">
    <property type="entry name" value="INTERFERON-INDUCED PROTEIN 44"/>
    <property type="match status" value="1"/>
</dbReference>
<evidence type="ECO:0000313" key="3">
    <source>
        <dbReference type="Proteomes" id="UP000838412"/>
    </source>
</evidence>